<evidence type="ECO:0000313" key="8">
    <source>
        <dbReference type="EMBL" id="RDY69771.1"/>
    </source>
</evidence>
<dbReference type="EMBL" id="QTJR01000001">
    <property type="protein sequence ID" value="RDY69771.1"/>
    <property type="molecule type" value="Genomic_DNA"/>
</dbReference>
<feature type="domain" description="HTH merR-type" evidence="7">
    <location>
        <begin position="17"/>
        <end position="86"/>
    </location>
</feature>
<dbReference type="PANTHER" id="PTHR30204">
    <property type="entry name" value="REDOX-CYCLING DRUG-SENSING TRANSCRIPTIONAL ACTIVATOR SOXR"/>
    <property type="match status" value="1"/>
</dbReference>
<evidence type="ECO:0000256" key="1">
    <source>
        <dbReference type="ARBA" id="ARBA00004496"/>
    </source>
</evidence>
<dbReference type="GO" id="GO:0045893">
    <property type="term" value="P:positive regulation of DNA-templated transcription"/>
    <property type="evidence" value="ECO:0007669"/>
    <property type="project" value="InterPro"/>
</dbReference>
<feature type="region of interest" description="Disordered" evidence="6">
    <location>
        <begin position="149"/>
        <end position="179"/>
    </location>
</feature>
<evidence type="ECO:0000256" key="2">
    <source>
        <dbReference type="ARBA" id="ARBA00022490"/>
    </source>
</evidence>
<evidence type="ECO:0000313" key="9">
    <source>
        <dbReference type="Proteomes" id="UP000256829"/>
    </source>
</evidence>
<accession>A0A3D8VKU0</accession>
<evidence type="ECO:0000256" key="5">
    <source>
        <dbReference type="ARBA" id="ARBA00023163"/>
    </source>
</evidence>
<dbReference type="Pfam" id="PF09278">
    <property type="entry name" value="MerR-DNA-bind"/>
    <property type="match status" value="1"/>
</dbReference>
<comment type="subcellular location">
    <subcellularLocation>
        <location evidence="1">Cytoplasm</location>
    </subcellularLocation>
</comment>
<keyword evidence="5" id="KW-0804">Transcription</keyword>
<gene>
    <name evidence="8" type="primary">cueR</name>
    <name evidence="8" type="ORF">DX912_00305</name>
</gene>
<organism evidence="8 9">
    <name type="scientific">Lysobacter soli</name>
    <dbReference type="NCBI Taxonomy" id="453783"/>
    <lineage>
        <taxon>Bacteria</taxon>
        <taxon>Pseudomonadati</taxon>
        <taxon>Pseudomonadota</taxon>
        <taxon>Gammaproteobacteria</taxon>
        <taxon>Lysobacterales</taxon>
        <taxon>Lysobacteraceae</taxon>
        <taxon>Lysobacter</taxon>
    </lineage>
</organism>
<dbReference type="GO" id="GO:0005737">
    <property type="term" value="C:cytoplasm"/>
    <property type="evidence" value="ECO:0007669"/>
    <property type="project" value="UniProtKB-SubCell"/>
</dbReference>
<dbReference type="NCBIfam" id="TIGR02044">
    <property type="entry name" value="CueR"/>
    <property type="match status" value="1"/>
</dbReference>
<dbReference type="PROSITE" id="PS50937">
    <property type="entry name" value="HTH_MERR_2"/>
    <property type="match status" value="1"/>
</dbReference>
<dbReference type="GO" id="GO:0005507">
    <property type="term" value="F:copper ion binding"/>
    <property type="evidence" value="ECO:0007669"/>
    <property type="project" value="InterPro"/>
</dbReference>
<dbReference type="InterPro" id="IPR011789">
    <property type="entry name" value="CueR"/>
</dbReference>
<dbReference type="GO" id="GO:0003677">
    <property type="term" value="F:DNA binding"/>
    <property type="evidence" value="ECO:0007669"/>
    <property type="project" value="UniProtKB-KW"/>
</dbReference>
<protein>
    <submittedName>
        <fullName evidence="8">Cu(I)-responsive transcriptional regulator</fullName>
    </submittedName>
</protein>
<keyword evidence="3" id="KW-0805">Transcription regulation</keyword>
<dbReference type="PANTHER" id="PTHR30204:SF94">
    <property type="entry name" value="HEAVY METAL-DEPENDENT TRANSCRIPTIONAL REGULATOR HI_0293-RELATED"/>
    <property type="match status" value="1"/>
</dbReference>
<dbReference type="CDD" id="cd01108">
    <property type="entry name" value="HTH_CueR"/>
    <property type="match status" value="1"/>
</dbReference>
<keyword evidence="2" id="KW-0963">Cytoplasm</keyword>
<dbReference type="InterPro" id="IPR047057">
    <property type="entry name" value="MerR_fam"/>
</dbReference>
<dbReference type="PROSITE" id="PS00552">
    <property type="entry name" value="HTH_MERR_1"/>
    <property type="match status" value="1"/>
</dbReference>
<dbReference type="AlphaFoldDB" id="A0A3D8VKU0"/>
<dbReference type="GO" id="GO:0003700">
    <property type="term" value="F:DNA-binding transcription factor activity"/>
    <property type="evidence" value="ECO:0007669"/>
    <property type="project" value="InterPro"/>
</dbReference>
<evidence type="ECO:0000256" key="6">
    <source>
        <dbReference type="SAM" id="MobiDB-lite"/>
    </source>
</evidence>
<feature type="compositionally biased region" description="Basic and acidic residues" evidence="6">
    <location>
        <begin position="149"/>
        <end position="161"/>
    </location>
</feature>
<sequence>MPRMPRPELADARQQGLHNIGEAARHSGVSAKMIRHYESIGLIPPPNRTFAGYRLYNDADLHRLGFIRRARGLGFSIKQIEALLGLWDDRSRASAEVKRLAESHVDELATKIAEMQAMQRTLQDLARRCHGDDRPDCPILEDLAKTTDARDAHLPSRHEPDDAPLSFEAGNQLRRVGGR</sequence>
<dbReference type="RefSeq" id="WP_115840989.1">
    <property type="nucleotide sequence ID" value="NZ_CP183976.1"/>
</dbReference>
<dbReference type="Proteomes" id="UP000256829">
    <property type="component" value="Unassembled WGS sequence"/>
</dbReference>
<dbReference type="SMART" id="SM00422">
    <property type="entry name" value="HTH_MERR"/>
    <property type="match status" value="1"/>
</dbReference>
<dbReference type="Gene3D" id="1.10.1660.10">
    <property type="match status" value="1"/>
</dbReference>
<proteinExistence type="predicted"/>
<evidence type="ECO:0000256" key="3">
    <source>
        <dbReference type="ARBA" id="ARBA00023015"/>
    </source>
</evidence>
<evidence type="ECO:0000259" key="7">
    <source>
        <dbReference type="PROSITE" id="PS50937"/>
    </source>
</evidence>
<dbReference type="SUPFAM" id="SSF46955">
    <property type="entry name" value="Putative DNA-binding domain"/>
    <property type="match status" value="1"/>
</dbReference>
<comment type="caution">
    <text evidence="8">The sequence shown here is derived from an EMBL/GenBank/DDBJ whole genome shotgun (WGS) entry which is preliminary data.</text>
</comment>
<name>A0A3D8VKU0_9GAMM</name>
<reference evidence="8 9" key="1">
    <citation type="submission" date="2018-08" db="EMBL/GenBank/DDBJ databases">
        <title>Lysobacter soli KCTC 22011, whole genome shotgun sequence.</title>
        <authorList>
            <person name="Zhang X."/>
            <person name="Feng G."/>
            <person name="Zhu H."/>
        </authorList>
    </citation>
    <scope>NUCLEOTIDE SEQUENCE [LARGE SCALE GENOMIC DNA]</scope>
    <source>
        <strain evidence="8 9">KCTC 22011</strain>
    </source>
</reference>
<keyword evidence="9" id="KW-1185">Reference proteome</keyword>
<dbReference type="PRINTS" id="PR00040">
    <property type="entry name" value="HTHMERR"/>
</dbReference>
<dbReference type="InterPro" id="IPR000551">
    <property type="entry name" value="MerR-type_HTH_dom"/>
</dbReference>
<keyword evidence="4" id="KW-0238">DNA-binding</keyword>
<evidence type="ECO:0000256" key="4">
    <source>
        <dbReference type="ARBA" id="ARBA00023125"/>
    </source>
</evidence>
<dbReference type="InterPro" id="IPR009061">
    <property type="entry name" value="DNA-bd_dom_put_sf"/>
</dbReference>
<dbReference type="Pfam" id="PF00376">
    <property type="entry name" value="MerR"/>
    <property type="match status" value="1"/>
</dbReference>
<dbReference type="InterPro" id="IPR015358">
    <property type="entry name" value="Tscrpt_reg_MerR_DNA-bd"/>
</dbReference>